<dbReference type="PRINTS" id="PR00249">
    <property type="entry name" value="GPCRSECRETIN"/>
</dbReference>
<name>A0ABN7AX08_9HEMI</name>
<feature type="transmembrane region" description="Helical" evidence="5">
    <location>
        <begin position="198"/>
        <end position="220"/>
    </location>
</feature>
<dbReference type="SUPFAM" id="SSF81321">
    <property type="entry name" value="Family A G protein-coupled receptor-like"/>
    <property type="match status" value="1"/>
</dbReference>
<proteinExistence type="predicted"/>
<sequence>MSNFKITSQILLVLSILSVETLCIEVGGVNSTKVPKCCPQGEKGWTNCTQSSDPRLHPFRPWKDFETYTSPLNCSKMMVYDPADNFSVDKAGFLIVEYEGAEMGRHSPETYCFDFFSEDVVPFFCVDEDDIEEDKDVPLVYSICMIVSTVCLASIAVIYTAYRTLRENPHSPYLVSHTVALALAYACLVTVQLGDDTLSIWCHISGFGVQYFFLAAFFWLNSMSVDIFMTLSEMRPTVRRNSSTDRKFLYFSLYSWGCPILVTVSTIILTHVKDVPYHYRPDIGVRNCILSAKPVRWIYLHGPIALLIVVNVTIFVLTAIKLLRHRSASLSLSRSRNTLGDHTRHFFLYLKLFIVMGISWSTEILSFMFDKHFESFWFVTDLVNALQGFLIFLLFVCKENVITLLTGDLKIVTNLFSSKNPSNRSSKTMTPLTSVVYTENH</sequence>
<feature type="signal peptide" evidence="6">
    <location>
        <begin position="1"/>
        <end position="23"/>
    </location>
</feature>
<dbReference type="InterPro" id="IPR051384">
    <property type="entry name" value="Mth_GPCR"/>
</dbReference>
<dbReference type="CDD" id="cd15039">
    <property type="entry name" value="7tmB3_Methuselah-like"/>
    <property type="match status" value="1"/>
</dbReference>
<dbReference type="EMBL" id="AP028914">
    <property type="protein sequence ID" value="BES95490.1"/>
    <property type="molecule type" value="Genomic_DNA"/>
</dbReference>
<dbReference type="PROSITE" id="PS50261">
    <property type="entry name" value="G_PROTEIN_RECEP_F2_4"/>
    <property type="match status" value="1"/>
</dbReference>
<evidence type="ECO:0000256" key="6">
    <source>
        <dbReference type="SAM" id="SignalP"/>
    </source>
</evidence>
<dbReference type="Proteomes" id="UP001307889">
    <property type="component" value="Chromosome 6"/>
</dbReference>
<comment type="subcellular location">
    <subcellularLocation>
        <location evidence="1">Membrane</location>
        <topology evidence="1">Multi-pass membrane protein</topology>
    </subcellularLocation>
</comment>
<keyword evidence="6" id="KW-0732">Signal</keyword>
<evidence type="ECO:0000256" key="2">
    <source>
        <dbReference type="ARBA" id="ARBA00022692"/>
    </source>
</evidence>
<keyword evidence="9" id="KW-1185">Reference proteome</keyword>
<evidence type="ECO:0000313" key="8">
    <source>
        <dbReference type="EMBL" id="BES95490.1"/>
    </source>
</evidence>
<evidence type="ECO:0000256" key="3">
    <source>
        <dbReference type="ARBA" id="ARBA00022989"/>
    </source>
</evidence>
<feature type="domain" description="G-protein coupled receptors family 2 profile 2" evidence="7">
    <location>
        <begin position="137"/>
        <end position="399"/>
    </location>
</feature>
<evidence type="ECO:0000256" key="1">
    <source>
        <dbReference type="ARBA" id="ARBA00004141"/>
    </source>
</evidence>
<dbReference type="Pfam" id="PF00002">
    <property type="entry name" value="7tm_2"/>
    <property type="match status" value="1"/>
</dbReference>
<dbReference type="InterPro" id="IPR000832">
    <property type="entry name" value="GPCR_2_secretin-like"/>
</dbReference>
<keyword evidence="4 5" id="KW-0472">Membrane</keyword>
<keyword evidence="8" id="KW-0675">Receptor</keyword>
<accession>A0ABN7AX08</accession>
<feature type="transmembrane region" description="Helical" evidence="5">
    <location>
        <begin position="345"/>
        <end position="369"/>
    </location>
</feature>
<gene>
    <name evidence="8" type="ORF">NTJ_08300</name>
</gene>
<feature type="transmembrane region" description="Helical" evidence="5">
    <location>
        <begin position="375"/>
        <end position="396"/>
    </location>
</feature>
<feature type="transmembrane region" description="Helical" evidence="5">
    <location>
        <begin position="139"/>
        <end position="162"/>
    </location>
</feature>
<evidence type="ECO:0000256" key="5">
    <source>
        <dbReference type="SAM" id="Phobius"/>
    </source>
</evidence>
<feature type="transmembrane region" description="Helical" evidence="5">
    <location>
        <begin position="248"/>
        <end position="272"/>
    </location>
</feature>
<evidence type="ECO:0000313" key="9">
    <source>
        <dbReference type="Proteomes" id="UP001307889"/>
    </source>
</evidence>
<dbReference type="PANTHER" id="PTHR47154">
    <property type="entry name" value="G-PROTEIN COUPLED RECEPTOR MTH-RELATED"/>
    <property type="match status" value="1"/>
</dbReference>
<organism evidence="8 9">
    <name type="scientific">Nesidiocoris tenuis</name>
    <dbReference type="NCBI Taxonomy" id="355587"/>
    <lineage>
        <taxon>Eukaryota</taxon>
        <taxon>Metazoa</taxon>
        <taxon>Ecdysozoa</taxon>
        <taxon>Arthropoda</taxon>
        <taxon>Hexapoda</taxon>
        <taxon>Insecta</taxon>
        <taxon>Pterygota</taxon>
        <taxon>Neoptera</taxon>
        <taxon>Paraneoptera</taxon>
        <taxon>Hemiptera</taxon>
        <taxon>Heteroptera</taxon>
        <taxon>Panheteroptera</taxon>
        <taxon>Cimicomorpha</taxon>
        <taxon>Miridae</taxon>
        <taxon>Dicyphina</taxon>
        <taxon>Nesidiocoris</taxon>
    </lineage>
</organism>
<dbReference type="InterPro" id="IPR017981">
    <property type="entry name" value="GPCR_2-like_7TM"/>
</dbReference>
<feature type="chain" id="PRO_5045947739" evidence="6">
    <location>
        <begin position="24"/>
        <end position="441"/>
    </location>
</feature>
<keyword evidence="2 5" id="KW-0812">Transmembrane</keyword>
<feature type="transmembrane region" description="Helical" evidence="5">
    <location>
        <begin position="174"/>
        <end position="192"/>
    </location>
</feature>
<evidence type="ECO:0000256" key="4">
    <source>
        <dbReference type="ARBA" id="ARBA00023136"/>
    </source>
</evidence>
<dbReference type="Gene3D" id="1.20.1070.10">
    <property type="entry name" value="Rhodopsin 7-helix transmembrane proteins"/>
    <property type="match status" value="1"/>
</dbReference>
<feature type="transmembrane region" description="Helical" evidence="5">
    <location>
        <begin position="304"/>
        <end position="324"/>
    </location>
</feature>
<dbReference type="PANTHER" id="PTHR47154:SF2">
    <property type="entry name" value="G-PROTEIN COUPLED RECEPTOR MTH-RELATED"/>
    <property type="match status" value="1"/>
</dbReference>
<reference evidence="8 9" key="1">
    <citation type="submission" date="2023-09" db="EMBL/GenBank/DDBJ databases">
        <title>Nesidiocoris tenuis whole genome shotgun sequence.</title>
        <authorList>
            <person name="Shibata T."/>
            <person name="Shimoda M."/>
            <person name="Kobayashi T."/>
            <person name="Uehara T."/>
        </authorList>
    </citation>
    <scope>NUCLEOTIDE SEQUENCE [LARGE SCALE GENOMIC DNA]</scope>
    <source>
        <strain evidence="8 9">Japan</strain>
    </source>
</reference>
<protein>
    <submittedName>
        <fullName evidence="8">G-protein coupled receptor</fullName>
    </submittedName>
</protein>
<keyword evidence="3 5" id="KW-1133">Transmembrane helix</keyword>
<evidence type="ECO:0000259" key="7">
    <source>
        <dbReference type="PROSITE" id="PS50261"/>
    </source>
</evidence>